<keyword evidence="7 13" id="KW-0418">Kinase</keyword>
<keyword evidence="9" id="KW-0902">Two-component regulatory system</keyword>
<dbReference type="InterPro" id="IPR004358">
    <property type="entry name" value="Sig_transdc_His_kin-like_C"/>
</dbReference>
<evidence type="ECO:0000256" key="2">
    <source>
        <dbReference type="ARBA" id="ARBA00004370"/>
    </source>
</evidence>
<dbReference type="Proteomes" id="UP000823201">
    <property type="component" value="Unassembled WGS sequence"/>
</dbReference>
<comment type="catalytic activity">
    <reaction evidence="1">
        <text>ATP + protein L-histidine = ADP + protein N-phospho-L-histidine.</text>
        <dbReference type="EC" id="2.7.13.3"/>
    </reaction>
</comment>
<dbReference type="Gene3D" id="1.10.287.130">
    <property type="match status" value="1"/>
</dbReference>
<evidence type="ECO:0000256" key="4">
    <source>
        <dbReference type="ARBA" id="ARBA00022553"/>
    </source>
</evidence>
<name>A0ABS2QAE6_9BACL</name>
<dbReference type="SUPFAM" id="SSF55785">
    <property type="entry name" value="PYP-like sensor domain (PAS domain)"/>
    <property type="match status" value="1"/>
</dbReference>
<dbReference type="RefSeq" id="WP_205007278.1">
    <property type="nucleotide sequence ID" value="NZ_CBCRXA010000007.1"/>
</dbReference>
<dbReference type="CDD" id="cd16922">
    <property type="entry name" value="HATPase_EvgS-ArcB-TorS-like"/>
    <property type="match status" value="1"/>
</dbReference>
<feature type="domain" description="Histidine kinase" evidence="12">
    <location>
        <begin position="352"/>
        <end position="569"/>
    </location>
</feature>
<dbReference type="PROSITE" id="PS50109">
    <property type="entry name" value="HIS_KIN"/>
    <property type="match status" value="1"/>
</dbReference>
<dbReference type="InterPro" id="IPR005467">
    <property type="entry name" value="His_kinase_dom"/>
</dbReference>
<gene>
    <name evidence="13" type="ORF">JOC27_002182</name>
</gene>
<dbReference type="PRINTS" id="PR00344">
    <property type="entry name" value="BCTRLSENSOR"/>
</dbReference>
<evidence type="ECO:0000256" key="9">
    <source>
        <dbReference type="ARBA" id="ARBA00023012"/>
    </source>
</evidence>
<dbReference type="GO" id="GO:0004673">
    <property type="term" value="F:protein histidine kinase activity"/>
    <property type="evidence" value="ECO:0007669"/>
    <property type="project" value="UniProtKB-EC"/>
</dbReference>
<evidence type="ECO:0000256" key="10">
    <source>
        <dbReference type="ARBA" id="ARBA00023136"/>
    </source>
</evidence>
<comment type="caution">
    <text evidence="13">The sequence shown here is derived from an EMBL/GenBank/DDBJ whole genome shotgun (WGS) entry which is preliminary data.</text>
</comment>
<reference evidence="13 14" key="1">
    <citation type="submission" date="2021-01" db="EMBL/GenBank/DDBJ databases">
        <title>Genomic Encyclopedia of Type Strains, Phase IV (KMG-IV): sequencing the most valuable type-strain genomes for metagenomic binning, comparative biology and taxonomic classification.</title>
        <authorList>
            <person name="Goeker M."/>
        </authorList>
    </citation>
    <scope>NUCLEOTIDE SEQUENCE [LARGE SCALE GENOMIC DNA]</scope>
    <source>
        <strain evidence="13 14">DSM 100968</strain>
    </source>
</reference>
<dbReference type="Pfam" id="PF00989">
    <property type="entry name" value="PAS"/>
    <property type="match status" value="1"/>
</dbReference>
<evidence type="ECO:0000256" key="1">
    <source>
        <dbReference type="ARBA" id="ARBA00000085"/>
    </source>
</evidence>
<feature type="transmembrane region" description="Helical" evidence="11">
    <location>
        <begin position="143"/>
        <end position="163"/>
    </location>
</feature>
<dbReference type="Pfam" id="PF00512">
    <property type="entry name" value="HisKA"/>
    <property type="match status" value="1"/>
</dbReference>
<dbReference type="InterPro" id="IPR000014">
    <property type="entry name" value="PAS"/>
</dbReference>
<dbReference type="SMART" id="SM00388">
    <property type="entry name" value="HisKA"/>
    <property type="match status" value="1"/>
</dbReference>
<dbReference type="InterPro" id="IPR003661">
    <property type="entry name" value="HisK_dim/P_dom"/>
</dbReference>
<evidence type="ECO:0000259" key="12">
    <source>
        <dbReference type="PROSITE" id="PS50109"/>
    </source>
</evidence>
<dbReference type="InterPro" id="IPR035965">
    <property type="entry name" value="PAS-like_dom_sf"/>
</dbReference>
<keyword evidence="5 13" id="KW-0808">Transferase</keyword>
<dbReference type="SMART" id="SM00387">
    <property type="entry name" value="HATPase_c"/>
    <property type="match status" value="1"/>
</dbReference>
<dbReference type="InterPro" id="IPR013767">
    <property type="entry name" value="PAS_fold"/>
</dbReference>
<evidence type="ECO:0000256" key="11">
    <source>
        <dbReference type="SAM" id="Phobius"/>
    </source>
</evidence>
<keyword evidence="10 11" id="KW-0472">Membrane</keyword>
<dbReference type="CDD" id="cd00082">
    <property type="entry name" value="HisKA"/>
    <property type="match status" value="1"/>
</dbReference>
<dbReference type="SUPFAM" id="SSF55874">
    <property type="entry name" value="ATPase domain of HSP90 chaperone/DNA topoisomerase II/histidine kinase"/>
    <property type="match status" value="1"/>
</dbReference>
<dbReference type="InterPro" id="IPR050351">
    <property type="entry name" value="BphY/WalK/GraS-like"/>
</dbReference>
<proteinExistence type="predicted"/>
<dbReference type="EC" id="2.7.13.3" evidence="3"/>
<dbReference type="NCBIfam" id="NF046044">
    <property type="entry name" value="PnpS"/>
    <property type="match status" value="1"/>
</dbReference>
<dbReference type="InterPro" id="IPR003594">
    <property type="entry name" value="HATPase_dom"/>
</dbReference>
<dbReference type="PANTHER" id="PTHR45453:SF1">
    <property type="entry name" value="PHOSPHATE REGULON SENSOR PROTEIN PHOR"/>
    <property type="match status" value="1"/>
</dbReference>
<dbReference type="SUPFAM" id="SSF47384">
    <property type="entry name" value="Homodimeric domain of signal transducing histidine kinase"/>
    <property type="match status" value="1"/>
</dbReference>
<evidence type="ECO:0000313" key="14">
    <source>
        <dbReference type="Proteomes" id="UP000823201"/>
    </source>
</evidence>
<sequence>MKNRRVEWQIILRWVLVIVLLLFVLSVSEKVIELSCQHQDRLAMENRWEWIRQVILASGTNSQINAELANYAAKEHIKITRYQKDGTPVFTTDAAGDKTILGLKGTHPPIFQEKGDHSLYIGRLYSNQKSSGYLLIQGRRTKIVGLELLYILLFLGGLSIVYFRERLDRSYTEPIRFAAQMAESSLNGKYHLIASDNAKHEDVLHMNLNLNRLTEKMSEMDRSLSRQRRSMGTLIENIGNGLLLIDGNHRISYVNKAFKEIFNTEAAHWLMADYEWAIPYDGIKILVRKVFADKARVTEQMQLTVGINRLYFDVSAAPVLDYRSRVQSIVVVFHDITALKKLESMRRDFVANVSHELRTPITSIIGFTETLLDGAREDRQSEEQFLNIILLEGQRLKSLVSDLLDLSKIEREHFELDWQDVSLSELLDTVLLIFKEKAESKHITVKRLSGPAGNVVGDSFRIRQIMINLINNAIAYTPEHGSITITVEETKTTAGFTVSDTGIGIATDQIPRIFERFYRVDKARSRDSGGTGLGLAIVKHLVEAHHGRIHVTSQLGQGTTFTITFNRTLA</sequence>
<keyword evidence="11" id="KW-0812">Transmembrane</keyword>
<dbReference type="Gene3D" id="3.30.450.20">
    <property type="entry name" value="PAS domain"/>
    <property type="match status" value="1"/>
</dbReference>
<evidence type="ECO:0000256" key="6">
    <source>
        <dbReference type="ARBA" id="ARBA00022741"/>
    </source>
</evidence>
<organism evidence="13 14">
    <name type="scientific">Sporolactobacillus spathodeae</name>
    <dbReference type="NCBI Taxonomy" id="1465502"/>
    <lineage>
        <taxon>Bacteria</taxon>
        <taxon>Bacillati</taxon>
        <taxon>Bacillota</taxon>
        <taxon>Bacilli</taxon>
        <taxon>Bacillales</taxon>
        <taxon>Sporolactobacillaceae</taxon>
        <taxon>Sporolactobacillus</taxon>
    </lineage>
</organism>
<dbReference type="EMBL" id="JAFBEV010000022">
    <property type="protein sequence ID" value="MBM7658720.1"/>
    <property type="molecule type" value="Genomic_DNA"/>
</dbReference>
<keyword evidence="11" id="KW-1133">Transmembrane helix</keyword>
<evidence type="ECO:0000256" key="3">
    <source>
        <dbReference type="ARBA" id="ARBA00012438"/>
    </source>
</evidence>
<dbReference type="CDD" id="cd00130">
    <property type="entry name" value="PAS"/>
    <property type="match status" value="1"/>
</dbReference>
<dbReference type="Pfam" id="PF02518">
    <property type="entry name" value="HATPase_c"/>
    <property type="match status" value="1"/>
</dbReference>
<evidence type="ECO:0000256" key="7">
    <source>
        <dbReference type="ARBA" id="ARBA00022777"/>
    </source>
</evidence>
<dbReference type="Gene3D" id="3.30.565.10">
    <property type="entry name" value="Histidine kinase-like ATPase, C-terminal domain"/>
    <property type="match status" value="1"/>
</dbReference>
<keyword evidence="4" id="KW-0597">Phosphoprotein</keyword>
<keyword evidence="8" id="KW-0067">ATP-binding</keyword>
<protein>
    <recommendedName>
        <fullName evidence="3">histidine kinase</fullName>
        <ecNumber evidence="3">2.7.13.3</ecNumber>
    </recommendedName>
</protein>
<keyword evidence="14" id="KW-1185">Reference proteome</keyword>
<dbReference type="InterPro" id="IPR036890">
    <property type="entry name" value="HATPase_C_sf"/>
</dbReference>
<evidence type="ECO:0000256" key="5">
    <source>
        <dbReference type="ARBA" id="ARBA00022679"/>
    </source>
</evidence>
<dbReference type="InterPro" id="IPR036097">
    <property type="entry name" value="HisK_dim/P_sf"/>
</dbReference>
<keyword evidence="6" id="KW-0547">Nucleotide-binding</keyword>
<evidence type="ECO:0000256" key="8">
    <source>
        <dbReference type="ARBA" id="ARBA00022840"/>
    </source>
</evidence>
<dbReference type="PANTHER" id="PTHR45453">
    <property type="entry name" value="PHOSPHATE REGULON SENSOR PROTEIN PHOR"/>
    <property type="match status" value="1"/>
</dbReference>
<comment type="subcellular location">
    <subcellularLocation>
        <location evidence="2">Membrane</location>
    </subcellularLocation>
</comment>
<evidence type="ECO:0000313" key="13">
    <source>
        <dbReference type="EMBL" id="MBM7658720.1"/>
    </source>
</evidence>
<accession>A0ABS2QAE6</accession>